<feature type="transmembrane region" description="Helical" evidence="14">
    <location>
        <begin position="47"/>
        <end position="68"/>
    </location>
</feature>
<evidence type="ECO:0000256" key="11">
    <source>
        <dbReference type="ARBA" id="ARBA00023201"/>
    </source>
</evidence>
<dbReference type="AlphaFoldDB" id="A0A2A7MIF1"/>
<feature type="transmembrane region" description="Helical" evidence="14">
    <location>
        <begin position="399"/>
        <end position="419"/>
    </location>
</feature>
<dbReference type="InterPro" id="IPR050277">
    <property type="entry name" value="Sodium:Solute_Symporter"/>
</dbReference>
<keyword evidence="4" id="KW-1003">Cell membrane</keyword>
<evidence type="ECO:0000256" key="8">
    <source>
        <dbReference type="ARBA" id="ARBA00023053"/>
    </source>
</evidence>
<dbReference type="GO" id="GO:0006814">
    <property type="term" value="P:sodium ion transport"/>
    <property type="evidence" value="ECO:0007669"/>
    <property type="project" value="UniProtKB-KW"/>
</dbReference>
<feature type="transmembrane region" description="Helical" evidence="14">
    <location>
        <begin position="6"/>
        <end position="26"/>
    </location>
</feature>
<feature type="transmembrane region" description="Helical" evidence="14">
    <location>
        <begin position="160"/>
        <end position="182"/>
    </location>
</feature>
<evidence type="ECO:0000256" key="2">
    <source>
        <dbReference type="ARBA" id="ARBA00006434"/>
    </source>
</evidence>
<evidence type="ECO:0000256" key="1">
    <source>
        <dbReference type="ARBA" id="ARBA00004651"/>
    </source>
</evidence>
<feature type="transmembrane region" description="Helical" evidence="14">
    <location>
        <begin position="326"/>
        <end position="354"/>
    </location>
</feature>
<dbReference type="InterPro" id="IPR038377">
    <property type="entry name" value="Na/Glc_symporter_sf"/>
</dbReference>
<feature type="transmembrane region" description="Helical" evidence="14">
    <location>
        <begin position="80"/>
        <end position="99"/>
    </location>
</feature>
<evidence type="ECO:0000256" key="13">
    <source>
        <dbReference type="RuleBase" id="RU362091"/>
    </source>
</evidence>
<keyword evidence="6" id="KW-0769">Symport</keyword>
<dbReference type="GO" id="GO:0005886">
    <property type="term" value="C:plasma membrane"/>
    <property type="evidence" value="ECO:0007669"/>
    <property type="project" value="UniProtKB-SubCell"/>
</dbReference>
<feature type="transmembrane region" description="Helical" evidence="14">
    <location>
        <begin position="250"/>
        <end position="269"/>
    </location>
</feature>
<keyword evidence="9" id="KW-0406">Ion transport</keyword>
<evidence type="ECO:0000256" key="4">
    <source>
        <dbReference type="ARBA" id="ARBA00022475"/>
    </source>
</evidence>
<evidence type="ECO:0000256" key="3">
    <source>
        <dbReference type="ARBA" id="ARBA00022448"/>
    </source>
</evidence>
<evidence type="ECO:0000256" key="10">
    <source>
        <dbReference type="ARBA" id="ARBA00023136"/>
    </source>
</evidence>
<dbReference type="PANTHER" id="PTHR48086:SF3">
    <property type="entry name" value="SODIUM_PROLINE SYMPORTER"/>
    <property type="match status" value="1"/>
</dbReference>
<dbReference type="EMBL" id="PDCJ01000001">
    <property type="protein sequence ID" value="PEG31253.1"/>
    <property type="molecule type" value="Genomic_DNA"/>
</dbReference>
<dbReference type="Pfam" id="PF00474">
    <property type="entry name" value="SSF"/>
    <property type="match status" value="1"/>
</dbReference>
<comment type="subcellular location">
    <subcellularLocation>
        <location evidence="1">Cell membrane</location>
        <topology evidence="1">Multi-pass membrane protein</topology>
    </subcellularLocation>
</comment>
<keyword evidence="10 14" id="KW-0472">Membrane</keyword>
<keyword evidence="8" id="KW-0915">Sodium</keyword>
<evidence type="ECO:0000256" key="12">
    <source>
        <dbReference type="ARBA" id="ARBA00033708"/>
    </source>
</evidence>
<dbReference type="Gene3D" id="1.20.1730.10">
    <property type="entry name" value="Sodium/glucose cotransporter"/>
    <property type="match status" value="1"/>
</dbReference>
<evidence type="ECO:0000256" key="7">
    <source>
        <dbReference type="ARBA" id="ARBA00022989"/>
    </source>
</evidence>
<keyword evidence="16" id="KW-1185">Reference proteome</keyword>
<organism evidence="15 16">
    <name type="scientific">Clostridium neonatale</name>
    <dbReference type="NCBI Taxonomy" id="137838"/>
    <lineage>
        <taxon>Bacteria</taxon>
        <taxon>Bacillati</taxon>
        <taxon>Bacillota</taxon>
        <taxon>Clostridia</taxon>
        <taxon>Eubacteriales</taxon>
        <taxon>Clostridiaceae</taxon>
        <taxon>Clostridium</taxon>
    </lineage>
</organism>
<keyword evidence="5 14" id="KW-0812">Transmembrane</keyword>
<keyword evidence="7 14" id="KW-1133">Transmembrane helix</keyword>
<evidence type="ECO:0000313" key="16">
    <source>
        <dbReference type="Proteomes" id="UP000220840"/>
    </source>
</evidence>
<accession>A0A2A7MIF1</accession>
<keyword evidence="11" id="KW-0739">Sodium transport</keyword>
<comment type="caution">
    <text evidence="15">The sequence shown here is derived from an EMBL/GenBank/DDBJ whole genome shotgun (WGS) entry which is preliminary data.</text>
</comment>
<dbReference type="STRING" id="137838.GCA_001458595_02646"/>
<sequence length="491" mass="52614">MSLQTISIIFFVGFLTFVAIVAFVSSRNNGGRSESADVEYYLGGRSTPTVVLAFSYVTSSISAACFMGDPGIMSTMGWPYYWVVIAIVPGLIIPAVFLMRKMRLQAEALGSLTIPEYLGQRYNSDTLRLIIAGVISVFYIFPLVAQFKGAAILLESFTGISFNTGLVIITCVLIFYVIVGGLRSVAWTDFVQGLPMLVITIVLLIVSLKAVGGFDGLEAGLAAIDPSMLNVVQPSVKGAEMPLTGVIGNFAFWGVTFISQPYLCSRFLAIPNVNRKTIGTFLITALVLSVIYNSFYIAGLTGRVLFPDAAADYLTVTMAINLLPKAGAAFMMVGIFAAMMSTATSVLLVIGQAIGRDFYSKTINKNASPELEVKVTRIAVVAVSLICMIFNYINPPEFLSVVLYLGLSGIGSCIGVPLFSAIVSKKSTKEGAIVSSILGPIAYMIITYVIGLNFWFSCLLAIAISGASMIIISAYVNKKALEIEKGKFDIA</sequence>
<reference evidence="15 16" key="1">
    <citation type="submission" date="2017-10" db="EMBL/GenBank/DDBJ databases">
        <title>Effective Description of Clostridium neonatale sp. nov. linked to necrotizing enterocolitis in neonates and a clarification of species assignable to the genus Clostridium (Prazmowski 1880) emend. Lawson and Rainey 2016.</title>
        <authorList>
            <person name="Bernard K."/>
            <person name="Burdz T."/>
            <person name="Wiebe D."/>
            <person name="Balcewich B."/>
            <person name="Alfa M."/>
            <person name="Bernier A.-M."/>
        </authorList>
    </citation>
    <scope>NUCLEOTIDE SEQUENCE [LARGE SCALE GENOMIC DNA]</scope>
    <source>
        <strain evidence="15 16">LCDC99A005</strain>
    </source>
</reference>
<dbReference type="GO" id="GO:0015293">
    <property type="term" value="F:symporter activity"/>
    <property type="evidence" value="ECO:0007669"/>
    <property type="project" value="UniProtKB-KW"/>
</dbReference>
<feature type="transmembrane region" description="Helical" evidence="14">
    <location>
        <begin position="129"/>
        <end position="154"/>
    </location>
</feature>
<feature type="transmembrane region" description="Helical" evidence="14">
    <location>
        <begin position="375"/>
        <end position="393"/>
    </location>
</feature>
<evidence type="ECO:0000256" key="5">
    <source>
        <dbReference type="ARBA" id="ARBA00022692"/>
    </source>
</evidence>
<evidence type="ECO:0000256" key="6">
    <source>
        <dbReference type="ARBA" id="ARBA00022847"/>
    </source>
</evidence>
<dbReference type="OrthoDB" id="9810181at2"/>
<evidence type="ECO:0000256" key="9">
    <source>
        <dbReference type="ARBA" id="ARBA00023065"/>
    </source>
</evidence>
<proteinExistence type="inferred from homology"/>
<comment type="catalytic activity">
    <reaction evidence="12">
        <text>L-proline(in) + Na(+)(in) = L-proline(out) + Na(+)(out)</text>
        <dbReference type="Rhea" id="RHEA:28967"/>
        <dbReference type="ChEBI" id="CHEBI:29101"/>
        <dbReference type="ChEBI" id="CHEBI:60039"/>
    </reaction>
</comment>
<feature type="transmembrane region" description="Helical" evidence="14">
    <location>
        <begin position="281"/>
        <end position="306"/>
    </location>
</feature>
<dbReference type="InterPro" id="IPR001734">
    <property type="entry name" value="Na/solute_symporter"/>
</dbReference>
<name>A0A2A7MIF1_9CLOT</name>
<feature type="transmembrane region" description="Helical" evidence="14">
    <location>
        <begin position="194"/>
        <end position="212"/>
    </location>
</feature>
<dbReference type="RefSeq" id="WP_058295410.1">
    <property type="nucleotide sequence ID" value="NZ_CAMRXB010000055.1"/>
</dbReference>
<dbReference type="PANTHER" id="PTHR48086">
    <property type="entry name" value="SODIUM/PROLINE SYMPORTER-RELATED"/>
    <property type="match status" value="1"/>
</dbReference>
<keyword evidence="3" id="KW-0813">Transport</keyword>
<feature type="transmembrane region" description="Helical" evidence="14">
    <location>
        <begin position="431"/>
        <end position="448"/>
    </location>
</feature>
<dbReference type="Proteomes" id="UP000220840">
    <property type="component" value="Unassembled WGS sequence"/>
</dbReference>
<feature type="transmembrane region" description="Helical" evidence="14">
    <location>
        <begin position="454"/>
        <end position="476"/>
    </location>
</feature>
<dbReference type="PROSITE" id="PS50283">
    <property type="entry name" value="NA_SOLUT_SYMP_3"/>
    <property type="match status" value="1"/>
</dbReference>
<evidence type="ECO:0000313" key="15">
    <source>
        <dbReference type="EMBL" id="PEG31253.1"/>
    </source>
</evidence>
<evidence type="ECO:0000256" key="14">
    <source>
        <dbReference type="SAM" id="Phobius"/>
    </source>
</evidence>
<gene>
    <name evidence="15" type="ORF">CQ394_05890</name>
</gene>
<protein>
    <submittedName>
        <fullName evidence="15">Na+/solute symporter</fullName>
    </submittedName>
</protein>
<comment type="similarity">
    <text evidence="2 13">Belongs to the sodium:solute symporter (SSF) (TC 2.A.21) family.</text>
</comment>